<dbReference type="AlphaFoldDB" id="A0A9K3P398"/>
<dbReference type="Gene3D" id="3.30.70.270">
    <property type="match status" value="2"/>
</dbReference>
<dbReference type="Pfam" id="PF17917">
    <property type="entry name" value="RT_RNaseH"/>
    <property type="match status" value="1"/>
</dbReference>
<dbReference type="Pfam" id="PF00078">
    <property type="entry name" value="RVT_1"/>
    <property type="match status" value="1"/>
</dbReference>
<keyword evidence="10" id="KW-0229">DNA integration</keyword>
<keyword evidence="9" id="KW-0460">Magnesium</keyword>
<dbReference type="GO" id="GO:0003964">
    <property type="term" value="F:RNA-directed DNA polymerase activity"/>
    <property type="evidence" value="ECO:0007669"/>
    <property type="project" value="UniProtKB-KW"/>
</dbReference>
<evidence type="ECO:0000256" key="14">
    <source>
        <dbReference type="ARBA" id="ARBA00023172"/>
    </source>
</evidence>
<dbReference type="Gene3D" id="3.10.20.370">
    <property type="match status" value="1"/>
</dbReference>
<sequence>MAPLELKELKEQLQELLELGFIRPSVSPWGAPVLFVKKKDGSMRLCIDYRELNKITIRNRYPLPRIDDLFDQLQGAKFFSKIDLRSGYHQLRVRDQDVHKTAFRTRYGHYEFLVMPFGLTNAPAVFMDLMNRVFHEYLDRFVIVFIDDILVFSKSRGEHEDHLRTVLGTLRQEKLYAKFSKCDFWLEQVAFLGHIVSAEGITMDPSKVEAITKWPRPTSVTEVRSFLGLAGYYRRFVEGFSILALPLTQLLRKGVKFTWNDDREKSFEALKQKLVSAPILTLPSDIGGFDIYSDASKKGLGCVLMQHGKVIAYASRQLKPYEVNYPTHDLELAAVVFALKIWRHYLYGETCNIFTDHKSLKYIFTQKELNMRQRRWLELLKDYDANIQYHPGKANVVADALSRKNSGGLACLTLEPHILSDLRRMEIGIQVGESGGYLARLKIEPNLITQIKEAQKDDGELWAVLQNLEVGKQSEFRVDEHGTIWCGKRLCVPDDSSLRESLLTEAHSSPYSIHPGSTKMYRDLRQHFWWSGMKEDVARHVSQCLICQQVKIEHQRASGLLQPLDIPVWKWDDISMDFVTGLPRTRMKNDAIWVVVDRLTKSAHFLPIQKGYLVSKLSEIFLREIVRLHGTPSSIVCDRDPRFTSRFWKGFQNAWNTKIRFSTAFHPQTDGQSERTIQTLEDMLRSCALEWTGNWDEYLCLVEFAYNNSWQASIDMAPFELLYGRKCRAPTCWDEVGEKMIEGPELVQITNEKVAIAREKLKEAQSRQKSYADRHRRVVEFNVGEKVFLKVSPCRGVRRFGIKGKLSPRFIGPFEILERVGEVSYRLALPPQLAHVHNVFHISLLRGYNYHPLHVVNYSLHEIREDLSYEEEPEAILDRQERVMRKKSFPFVKILWKNHPEREATWESEEAIRSQYPYLFET</sequence>
<keyword evidence="3 19" id="KW-0548">Nucleotidyltransferase</keyword>
<dbReference type="GO" id="GO:0003677">
    <property type="term" value="F:DNA binding"/>
    <property type="evidence" value="ECO:0007669"/>
    <property type="project" value="UniProtKB-KW"/>
</dbReference>
<gene>
    <name evidence="19" type="ORF">HanXRQr2_Chr01g0018531</name>
</gene>
<keyword evidence="14" id="KW-0233">DNA recombination</keyword>
<keyword evidence="12" id="KW-0239">DNA-directed DNA polymerase</keyword>
<dbReference type="InterPro" id="IPR041373">
    <property type="entry name" value="RT_RNaseH"/>
</dbReference>
<dbReference type="CDD" id="cd01647">
    <property type="entry name" value="RT_LTR"/>
    <property type="match status" value="1"/>
</dbReference>
<evidence type="ECO:0000256" key="5">
    <source>
        <dbReference type="ARBA" id="ARBA00022723"/>
    </source>
</evidence>
<evidence type="ECO:0000259" key="18">
    <source>
        <dbReference type="PROSITE" id="PS50994"/>
    </source>
</evidence>
<accession>A0A9K3P398</accession>
<evidence type="ECO:0000256" key="6">
    <source>
        <dbReference type="ARBA" id="ARBA00022750"/>
    </source>
</evidence>
<dbReference type="PROSITE" id="PS50013">
    <property type="entry name" value="CHROMO_2"/>
    <property type="match status" value="1"/>
</dbReference>
<dbReference type="Pfam" id="PF17921">
    <property type="entry name" value="Integrase_H2C2"/>
    <property type="match status" value="1"/>
</dbReference>
<dbReference type="EC" id="3.1.26.4" evidence="19"/>
<evidence type="ECO:0000256" key="10">
    <source>
        <dbReference type="ARBA" id="ARBA00022908"/>
    </source>
</evidence>
<keyword evidence="6" id="KW-0064">Aspartyl protease</keyword>
<evidence type="ECO:0000256" key="13">
    <source>
        <dbReference type="ARBA" id="ARBA00023125"/>
    </source>
</evidence>
<dbReference type="SUPFAM" id="SSF56672">
    <property type="entry name" value="DNA/RNA polymerases"/>
    <property type="match status" value="1"/>
</dbReference>
<dbReference type="GO" id="GO:0046872">
    <property type="term" value="F:metal ion binding"/>
    <property type="evidence" value="ECO:0007669"/>
    <property type="project" value="UniProtKB-KW"/>
</dbReference>
<keyword evidence="11" id="KW-0695">RNA-directed DNA polymerase</keyword>
<evidence type="ECO:0000256" key="1">
    <source>
        <dbReference type="ARBA" id="ARBA00022670"/>
    </source>
</evidence>
<dbReference type="CDD" id="cd00024">
    <property type="entry name" value="CD_CSD"/>
    <property type="match status" value="1"/>
</dbReference>
<dbReference type="InterPro" id="IPR043502">
    <property type="entry name" value="DNA/RNA_pol_sf"/>
</dbReference>
<dbReference type="GO" id="GO:0006508">
    <property type="term" value="P:proteolysis"/>
    <property type="evidence" value="ECO:0007669"/>
    <property type="project" value="UniProtKB-KW"/>
</dbReference>
<dbReference type="SUPFAM" id="SSF53098">
    <property type="entry name" value="Ribonuclease H-like"/>
    <property type="match status" value="1"/>
</dbReference>
<keyword evidence="2 19" id="KW-0808">Transferase</keyword>
<dbReference type="FunFam" id="1.10.340.70:FF:000001">
    <property type="entry name" value="Retrovirus-related Pol polyprotein from transposon gypsy-like Protein"/>
    <property type="match status" value="1"/>
</dbReference>
<dbReference type="EC" id="2.7.7.-" evidence="19"/>
<dbReference type="GO" id="GO:0006310">
    <property type="term" value="P:DNA recombination"/>
    <property type="evidence" value="ECO:0007669"/>
    <property type="project" value="UniProtKB-KW"/>
</dbReference>
<dbReference type="Gramene" id="mRNA:HanXRQr2_Chr01g0018531">
    <property type="protein sequence ID" value="CDS:HanXRQr2_Chr01g0018531.1"/>
    <property type="gene ID" value="HanXRQr2_Chr01g0018531"/>
</dbReference>
<keyword evidence="20" id="KW-1185">Reference proteome</keyword>
<dbReference type="FunFam" id="3.30.70.270:FF:000020">
    <property type="entry name" value="Transposon Tf2-6 polyprotein-like Protein"/>
    <property type="match status" value="1"/>
</dbReference>
<reference evidence="19" key="1">
    <citation type="journal article" date="2017" name="Nature">
        <title>The sunflower genome provides insights into oil metabolism, flowering and Asterid evolution.</title>
        <authorList>
            <person name="Badouin H."/>
            <person name="Gouzy J."/>
            <person name="Grassa C.J."/>
            <person name="Murat F."/>
            <person name="Staton S.E."/>
            <person name="Cottret L."/>
            <person name="Lelandais-Briere C."/>
            <person name="Owens G.L."/>
            <person name="Carrere S."/>
            <person name="Mayjonade B."/>
            <person name="Legrand L."/>
            <person name="Gill N."/>
            <person name="Kane N.C."/>
            <person name="Bowers J.E."/>
            <person name="Hubner S."/>
            <person name="Bellec A."/>
            <person name="Berard A."/>
            <person name="Berges H."/>
            <person name="Blanchet N."/>
            <person name="Boniface M.C."/>
            <person name="Brunel D."/>
            <person name="Catrice O."/>
            <person name="Chaidir N."/>
            <person name="Claudel C."/>
            <person name="Donnadieu C."/>
            <person name="Faraut T."/>
            <person name="Fievet G."/>
            <person name="Helmstetter N."/>
            <person name="King M."/>
            <person name="Knapp S.J."/>
            <person name="Lai Z."/>
            <person name="Le Paslier M.C."/>
            <person name="Lippi Y."/>
            <person name="Lorenzon L."/>
            <person name="Mandel J.R."/>
            <person name="Marage G."/>
            <person name="Marchand G."/>
            <person name="Marquand E."/>
            <person name="Bret-Mestries E."/>
            <person name="Morien E."/>
            <person name="Nambeesan S."/>
            <person name="Nguyen T."/>
            <person name="Pegot-Espagnet P."/>
            <person name="Pouilly N."/>
            <person name="Raftis F."/>
            <person name="Sallet E."/>
            <person name="Schiex T."/>
            <person name="Thomas J."/>
            <person name="Vandecasteele C."/>
            <person name="Vares D."/>
            <person name="Vear F."/>
            <person name="Vautrin S."/>
            <person name="Crespi M."/>
            <person name="Mangin B."/>
            <person name="Burke J.M."/>
            <person name="Salse J."/>
            <person name="Munos S."/>
            <person name="Vincourt P."/>
            <person name="Rieseberg L.H."/>
            <person name="Langlade N.B."/>
        </authorList>
    </citation>
    <scope>NUCLEOTIDE SEQUENCE</scope>
    <source>
        <tissue evidence="19">Leaves</tissue>
    </source>
</reference>
<evidence type="ECO:0000256" key="2">
    <source>
        <dbReference type="ARBA" id="ARBA00022679"/>
    </source>
</evidence>
<dbReference type="InterPro" id="IPR016197">
    <property type="entry name" value="Chromo-like_dom_sf"/>
</dbReference>
<evidence type="ECO:0000259" key="16">
    <source>
        <dbReference type="PROSITE" id="PS50013"/>
    </source>
</evidence>
<dbReference type="Pfam" id="PF00385">
    <property type="entry name" value="Chromo"/>
    <property type="match status" value="1"/>
</dbReference>
<dbReference type="Gene3D" id="3.10.10.10">
    <property type="entry name" value="HIV Type 1 Reverse Transcriptase, subunit A, domain 1"/>
    <property type="match status" value="1"/>
</dbReference>
<keyword evidence="1" id="KW-0645">Protease</keyword>
<dbReference type="InterPro" id="IPR023780">
    <property type="entry name" value="Chromo_domain"/>
</dbReference>
<dbReference type="InterPro" id="IPR000953">
    <property type="entry name" value="Chromo/chromo_shadow_dom"/>
</dbReference>
<dbReference type="GO" id="GO:0004523">
    <property type="term" value="F:RNA-DNA hybrid ribonuclease activity"/>
    <property type="evidence" value="ECO:0007669"/>
    <property type="project" value="UniProtKB-EC"/>
</dbReference>
<dbReference type="InterPro" id="IPR001584">
    <property type="entry name" value="Integrase_cat-core"/>
</dbReference>
<feature type="domain" description="Reverse transcriptase" evidence="17">
    <location>
        <begin position="17"/>
        <end position="196"/>
    </location>
</feature>
<evidence type="ECO:0000256" key="7">
    <source>
        <dbReference type="ARBA" id="ARBA00022759"/>
    </source>
</evidence>
<keyword evidence="4" id="KW-0540">Nuclease</keyword>
<dbReference type="InterPro" id="IPR000477">
    <property type="entry name" value="RT_dom"/>
</dbReference>
<dbReference type="InterPro" id="IPR012337">
    <property type="entry name" value="RNaseH-like_sf"/>
</dbReference>
<dbReference type="EMBL" id="MNCJ02000316">
    <property type="protein sequence ID" value="KAF5821765.1"/>
    <property type="molecule type" value="Genomic_DNA"/>
</dbReference>
<feature type="domain" description="Chromo" evidence="16">
    <location>
        <begin position="871"/>
        <end position="922"/>
    </location>
</feature>
<evidence type="ECO:0000256" key="8">
    <source>
        <dbReference type="ARBA" id="ARBA00022801"/>
    </source>
</evidence>
<dbReference type="InterPro" id="IPR056924">
    <property type="entry name" value="SH3_Tf2-1"/>
</dbReference>
<protein>
    <submittedName>
        <fullName evidence="19">Nucleotidyltransferase, Ribonuclease H</fullName>
        <ecNumber evidence="19">2.7.7.-</ecNumber>
        <ecNumber evidence="19">3.1.26.4</ecNumber>
    </submittedName>
</protein>
<evidence type="ECO:0000259" key="17">
    <source>
        <dbReference type="PROSITE" id="PS50878"/>
    </source>
</evidence>
<dbReference type="PROSITE" id="PS50878">
    <property type="entry name" value="RT_POL"/>
    <property type="match status" value="1"/>
</dbReference>
<dbReference type="Proteomes" id="UP000215914">
    <property type="component" value="Unassembled WGS sequence"/>
</dbReference>
<keyword evidence="8 19" id="KW-0378">Hydrolase</keyword>
<reference evidence="19" key="2">
    <citation type="submission" date="2020-06" db="EMBL/GenBank/DDBJ databases">
        <title>Helianthus annuus Genome sequencing and assembly Release 2.</title>
        <authorList>
            <person name="Gouzy J."/>
            <person name="Langlade N."/>
            <person name="Munos S."/>
        </authorList>
    </citation>
    <scope>NUCLEOTIDE SEQUENCE</scope>
    <source>
        <tissue evidence="19">Leaves</tissue>
    </source>
</reference>
<dbReference type="PANTHER" id="PTHR37984:SF5">
    <property type="entry name" value="PROTEIN NYNRIN-LIKE"/>
    <property type="match status" value="1"/>
</dbReference>
<evidence type="ECO:0000256" key="15">
    <source>
        <dbReference type="SAM" id="Coils"/>
    </source>
</evidence>
<name>A0A9K3P398_HELAN</name>
<dbReference type="InterPro" id="IPR036397">
    <property type="entry name" value="RNaseH_sf"/>
</dbReference>
<dbReference type="Gene3D" id="1.10.340.70">
    <property type="match status" value="1"/>
</dbReference>
<dbReference type="GO" id="GO:0015074">
    <property type="term" value="P:DNA integration"/>
    <property type="evidence" value="ECO:0007669"/>
    <property type="project" value="UniProtKB-KW"/>
</dbReference>
<keyword evidence="5" id="KW-0479">Metal-binding</keyword>
<dbReference type="FunFam" id="3.10.10.10:FF:000007">
    <property type="entry name" value="Retrovirus-related Pol polyprotein from transposon 17.6-like Protein"/>
    <property type="match status" value="1"/>
</dbReference>
<evidence type="ECO:0000313" key="20">
    <source>
        <dbReference type="Proteomes" id="UP000215914"/>
    </source>
</evidence>
<evidence type="ECO:0000256" key="4">
    <source>
        <dbReference type="ARBA" id="ARBA00022722"/>
    </source>
</evidence>
<dbReference type="InterPro" id="IPR043128">
    <property type="entry name" value="Rev_trsase/Diguanyl_cyclase"/>
</dbReference>
<keyword evidence="13" id="KW-0238">DNA-binding</keyword>
<dbReference type="GO" id="GO:0003887">
    <property type="term" value="F:DNA-directed DNA polymerase activity"/>
    <property type="evidence" value="ECO:0007669"/>
    <property type="project" value="UniProtKB-KW"/>
</dbReference>
<dbReference type="InterPro" id="IPR041588">
    <property type="entry name" value="Integrase_H2C2"/>
</dbReference>
<dbReference type="PROSITE" id="PS50994">
    <property type="entry name" value="INTEGRASE"/>
    <property type="match status" value="1"/>
</dbReference>
<dbReference type="InterPro" id="IPR050951">
    <property type="entry name" value="Retrovirus_Pol_polyprotein"/>
</dbReference>
<evidence type="ECO:0000256" key="3">
    <source>
        <dbReference type="ARBA" id="ARBA00022695"/>
    </source>
</evidence>
<proteinExistence type="predicted"/>
<organism evidence="19 20">
    <name type="scientific">Helianthus annuus</name>
    <name type="common">Common sunflower</name>
    <dbReference type="NCBI Taxonomy" id="4232"/>
    <lineage>
        <taxon>Eukaryota</taxon>
        <taxon>Viridiplantae</taxon>
        <taxon>Streptophyta</taxon>
        <taxon>Embryophyta</taxon>
        <taxon>Tracheophyta</taxon>
        <taxon>Spermatophyta</taxon>
        <taxon>Magnoliopsida</taxon>
        <taxon>eudicotyledons</taxon>
        <taxon>Gunneridae</taxon>
        <taxon>Pentapetalae</taxon>
        <taxon>asterids</taxon>
        <taxon>campanulids</taxon>
        <taxon>Asterales</taxon>
        <taxon>Asteraceae</taxon>
        <taxon>Asteroideae</taxon>
        <taxon>Heliantheae alliance</taxon>
        <taxon>Heliantheae</taxon>
        <taxon>Helianthus</taxon>
    </lineage>
</organism>
<feature type="domain" description="Integrase catalytic" evidence="18">
    <location>
        <begin position="559"/>
        <end position="726"/>
    </location>
</feature>
<dbReference type="SUPFAM" id="SSF54160">
    <property type="entry name" value="Chromo domain-like"/>
    <property type="match status" value="1"/>
</dbReference>
<dbReference type="FunFam" id="3.10.20.370:FF:000001">
    <property type="entry name" value="Retrovirus-related Pol polyprotein from transposon 17.6-like protein"/>
    <property type="match status" value="1"/>
</dbReference>
<feature type="coiled-coil region" evidence="15">
    <location>
        <begin position="747"/>
        <end position="774"/>
    </location>
</feature>
<evidence type="ECO:0000256" key="11">
    <source>
        <dbReference type="ARBA" id="ARBA00022918"/>
    </source>
</evidence>
<dbReference type="Pfam" id="PF24626">
    <property type="entry name" value="SH3_Tf2-1"/>
    <property type="match status" value="1"/>
</dbReference>
<dbReference type="PANTHER" id="PTHR37984">
    <property type="entry name" value="PROTEIN CBG26694"/>
    <property type="match status" value="1"/>
</dbReference>
<dbReference type="CDD" id="cd09274">
    <property type="entry name" value="RNase_HI_RT_Ty3"/>
    <property type="match status" value="1"/>
</dbReference>
<comment type="caution">
    <text evidence="19">The sequence shown here is derived from an EMBL/GenBank/DDBJ whole genome shotgun (WGS) entry which is preliminary data.</text>
</comment>
<dbReference type="GO" id="GO:0004190">
    <property type="term" value="F:aspartic-type endopeptidase activity"/>
    <property type="evidence" value="ECO:0007669"/>
    <property type="project" value="UniProtKB-KW"/>
</dbReference>
<keyword evidence="7" id="KW-0255">Endonuclease</keyword>
<keyword evidence="15" id="KW-0175">Coiled coil</keyword>
<evidence type="ECO:0000256" key="12">
    <source>
        <dbReference type="ARBA" id="ARBA00022932"/>
    </source>
</evidence>
<evidence type="ECO:0000256" key="9">
    <source>
        <dbReference type="ARBA" id="ARBA00022842"/>
    </source>
</evidence>
<dbReference type="Gene3D" id="3.30.420.10">
    <property type="entry name" value="Ribonuclease H-like superfamily/Ribonuclease H"/>
    <property type="match status" value="1"/>
</dbReference>
<evidence type="ECO:0000313" key="19">
    <source>
        <dbReference type="EMBL" id="KAF5821765.1"/>
    </source>
</evidence>